<dbReference type="GO" id="GO:0005794">
    <property type="term" value="C:Golgi apparatus"/>
    <property type="evidence" value="ECO:0007669"/>
    <property type="project" value="TreeGrafter"/>
</dbReference>
<evidence type="ECO:0000256" key="7">
    <source>
        <dbReference type="ARBA" id="ARBA00022679"/>
    </source>
</evidence>
<evidence type="ECO:0000256" key="2">
    <source>
        <dbReference type="ARBA" id="ARBA00001946"/>
    </source>
</evidence>
<comment type="cofactor">
    <cofactor evidence="2">
        <name>Mg(2+)</name>
        <dbReference type="ChEBI" id="CHEBI:18420"/>
    </cofactor>
</comment>
<feature type="region of interest" description="Disordered" evidence="18">
    <location>
        <begin position="1"/>
        <end position="23"/>
    </location>
</feature>
<dbReference type="PIRSF" id="PIRSF000848">
    <property type="entry name" value="CDP_diag_ino_3_P"/>
    <property type="match status" value="1"/>
</dbReference>
<dbReference type="InterPro" id="IPR048254">
    <property type="entry name" value="CDP_ALCOHOL_P_TRANSF_CS"/>
</dbReference>
<evidence type="ECO:0000256" key="5">
    <source>
        <dbReference type="ARBA" id="ARBA00013212"/>
    </source>
</evidence>
<dbReference type="GO" id="GO:0016020">
    <property type="term" value="C:membrane"/>
    <property type="evidence" value="ECO:0007669"/>
    <property type="project" value="UniProtKB-SubCell"/>
</dbReference>
<keyword evidence="13 16" id="KW-0472">Membrane</keyword>
<keyword evidence="11" id="KW-1133">Transmembrane helix</keyword>
<evidence type="ECO:0000256" key="3">
    <source>
        <dbReference type="ARBA" id="ARBA00004141"/>
    </source>
</evidence>
<comment type="subcellular location">
    <subcellularLocation>
        <location evidence="3">Membrane</location>
        <topology evidence="3">Multi-pass membrane protein</topology>
    </subcellularLocation>
</comment>
<dbReference type="Pfam" id="PF01066">
    <property type="entry name" value="CDP-OH_P_transf"/>
    <property type="match status" value="1"/>
</dbReference>
<dbReference type="GO" id="GO:0003881">
    <property type="term" value="F:CDP-diacylglycerol-inositol 3-phosphatidyltransferase activity"/>
    <property type="evidence" value="ECO:0007669"/>
    <property type="project" value="UniProtKB-UniRule"/>
</dbReference>
<keyword evidence="12 16" id="KW-0443">Lipid metabolism</keyword>
<evidence type="ECO:0000256" key="18">
    <source>
        <dbReference type="SAM" id="MobiDB-lite"/>
    </source>
</evidence>
<dbReference type="PROSITE" id="PS00379">
    <property type="entry name" value="CDP_ALCOHOL_P_TRANSF"/>
    <property type="match status" value="1"/>
</dbReference>
<evidence type="ECO:0000256" key="4">
    <source>
        <dbReference type="ARBA" id="ARBA00010441"/>
    </source>
</evidence>
<evidence type="ECO:0000256" key="11">
    <source>
        <dbReference type="ARBA" id="ARBA00022989"/>
    </source>
</evidence>
<evidence type="ECO:0000313" key="19">
    <source>
        <dbReference type="EMBL" id="OUS44912.1"/>
    </source>
</evidence>
<dbReference type="PANTHER" id="PTHR15362">
    <property type="entry name" value="PHOSPHATIDYLINOSITOL SYNTHASE"/>
    <property type="match status" value="1"/>
</dbReference>
<keyword evidence="15 16" id="KW-1208">Phospholipid metabolism</keyword>
<dbReference type="InterPro" id="IPR014387">
    <property type="entry name" value="CDP_diag_ino_3_P_euk"/>
</dbReference>
<evidence type="ECO:0000256" key="1">
    <source>
        <dbReference type="ARBA" id="ARBA00001936"/>
    </source>
</evidence>
<proteinExistence type="inferred from homology"/>
<dbReference type="InterPro" id="IPR043130">
    <property type="entry name" value="CDP-OH_PTrfase_TM_dom"/>
</dbReference>
<dbReference type="InterPro" id="IPR000462">
    <property type="entry name" value="CDP-OH_P_trans"/>
</dbReference>
<evidence type="ECO:0000256" key="9">
    <source>
        <dbReference type="ARBA" id="ARBA00022723"/>
    </source>
</evidence>
<evidence type="ECO:0000256" key="16">
    <source>
        <dbReference type="PIRNR" id="PIRNR000848"/>
    </source>
</evidence>
<evidence type="ECO:0000256" key="10">
    <source>
        <dbReference type="ARBA" id="ARBA00022842"/>
    </source>
</evidence>
<dbReference type="Proteomes" id="UP000195557">
    <property type="component" value="Unassembled WGS sequence"/>
</dbReference>
<dbReference type="PANTHER" id="PTHR15362:SF4">
    <property type="entry name" value="CDP-DIACYLGLYCEROL--INOSITOL 3-PHOSPHATIDYLTRANSFERASE"/>
    <property type="match status" value="1"/>
</dbReference>
<name>A0A1Y5ICL8_OSTTA</name>
<comment type="cofactor">
    <cofactor evidence="1">
        <name>Mn(2+)</name>
        <dbReference type="ChEBI" id="CHEBI:29035"/>
    </cofactor>
</comment>
<sequence length="246" mass="26902">MPPGARATRAMTSARARRGEKSKTDGFFTRHRSVFLYVPNLIGYGRLLACALAMARAFTDVNAFTMLYALSFACDAIDGACARAFEQSSTFGAALDMITDRVATTALLTTLACADERFRLSAIALIALDVSSHWMHDRAMTTLGKASHKDVGGTRYGWITRYYYESRLFMGACCVGAEVMYVSLHVLAIDPTERTRTWVWVISGGTATFARLARLAAPLWAVKQWTNVAQLVSACRILAASDAVET</sequence>
<organism evidence="19">
    <name type="scientific">Ostreococcus tauri</name>
    <name type="common">Marine green alga</name>
    <dbReference type="NCBI Taxonomy" id="70448"/>
    <lineage>
        <taxon>Eukaryota</taxon>
        <taxon>Viridiplantae</taxon>
        <taxon>Chlorophyta</taxon>
        <taxon>Mamiellophyceae</taxon>
        <taxon>Mamiellales</taxon>
        <taxon>Bathycoccaceae</taxon>
        <taxon>Ostreococcus</taxon>
    </lineage>
</organism>
<comment type="catalytic activity">
    <reaction evidence="16">
        <text>a CDP-1,2-diacyl-sn-glycerol + myo-inositol = a 1,2-diacyl-sn-glycero-3-phospho-(1D-myo-inositol) + CMP + H(+)</text>
        <dbReference type="Rhea" id="RHEA:11580"/>
        <dbReference type="ChEBI" id="CHEBI:15378"/>
        <dbReference type="ChEBI" id="CHEBI:17268"/>
        <dbReference type="ChEBI" id="CHEBI:57880"/>
        <dbReference type="ChEBI" id="CHEBI:58332"/>
        <dbReference type="ChEBI" id="CHEBI:60377"/>
        <dbReference type="EC" id="2.7.8.11"/>
    </reaction>
</comment>
<gene>
    <name evidence="19" type="ORF">BE221DRAFT_193509</name>
</gene>
<evidence type="ECO:0000256" key="8">
    <source>
        <dbReference type="ARBA" id="ARBA00022692"/>
    </source>
</evidence>
<reference evidence="19" key="1">
    <citation type="submission" date="2017-04" db="EMBL/GenBank/DDBJ databases">
        <title>Population genomics of picophytoplankton unveils novel chromosome hypervariability.</title>
        <authorList>
            <consortium name="DOE Joint Genome Institute"/>
            <person name="Blanc-Mathieu R."/>
            <person name="Krasovec M."/>
            <person name="Hebrard M."/>
            <person name="Yau S."/>
            <person name="Desgranges E."/>
            <person name="Martin J."/>
            <person name="Schackwitz W."/>
            <person name="Kuo A."/>
            <person name="Salin G."/>
            <person name="Donnadieu C."/>
            <person name="Desdevises Y."/>
            <person name="Sanchez-Ferandin S."/>
            <person name="Moreau H."/>
            <person name="Rivals E."/>
            <person name="Grigoriev I.V."/>
            <person name="Grimsley N."/>
            <person name="Eyre-Walker A."/>
            <person name="Piganeau G."/>
        </authorList>
    </citation>
    <scope>NUCLEOTIDE SEQUENCE [LARGE SCALE GENOMIC DNA]</scope>
    <source>
        <strain evidence="19">RCC 1115</strain>
    </source>
</reference>
<dbReference type="Gene3D" id="1.20.120.1760">
    <property type="match status" value="1"/>
</dbReference>
<evidence type="ECO:0000256" key="6">
    <source>
        <dbReference type="ARBA" id="ARBA00022516"/>
    </source>
</evidence>
<keyword evidence="9" id="KW-0479">Metal-binding</keyword>
<dbReference type="EC" id="2.7.8.11" evidence="5 16"/>
<evidence type="ECO:0000256" key="13">
    <source>
        <dbReference type="ARBA" id="ARBA00023136"/>
    </source>
</evidence>
<keyword evidence="10" id="KW-0460">Magnesium</keyword>
<keyword evidence="8" id="KW-0812">Transmembrane</keyword>
<dbReference type="AlphaFoldDB" id="A0A1Y5ICL8"/>
<keyword evidence="6 16" id="KW-0444">Lipid biosynthesis</keyword>
<evidence type="ECO:0000256" key="12">
    <source>
        <dbReference type="ARBA" id="ARBA00023098"/>
    </source>
</evidence>
<keyword evidence="14 16" id="KW-0594">Phospholipid biosynthesis</keyword>
<dbReference type="EMBL" id="KZ155795">
    <property type="protein sequence ID" value="OUS44912.1"/>
    <property type="molecule type" value="Genomic_DNA"/>
</dbReference>
<feature type="compositionally biased region" description="Low complexity" evidence="18">
    <location>
        <begin position="1"/>
        <end position="14"/>
    </location>
</feature>
<evidence type="ECO:0000256" key="15">
    <source>
        <dbReference type="ARBA" id="ARBA00023264"/>
    </source>
</evidence>
<accession>A0A1Y5ICL8</accession>
<evidence type="ECO:0000256" key="14">
    <source>
        <dbReference type="ARBA" id="ARBA00023209"/>
    </source>
</evidence>
<protein>
    <recommendedName>
        <fullName evidence="5 16">CDP-diacylglycerol--inositol 3-phosphatidyltransferase</fullName>
        <ecNumber evidence="5 16">2.7.8.11</ecNumber>
    </recommendedName>
</protein>
<dbReference type="GO" id="GO:0046872">
    <property type="term" value="F:metal ion binding"/>
    <property type="evidence" value="ECO:0007669"/>
    <property type="project" value="UniProtKB-KW"/>
</dbReference>
<dbReference type="GO" id="GO:0006661">
    <property type="term" value="P:phosphatidylinositol biosynthetic process"/>
    <property type="evidence" value="ECO:0007669"/>
    <property type="project" value="TreeGrafter"/>
</dbReference>
<keyword evidence="7 16" id="KW-0808">Transferase</keyword>
<comment type="similarity">
    <text evidence="4 16 17">Belongs to the CDP-alcohol phosphatidyltransferase class-I family.</text>
</comment>
<evidence type="ECO:0000256" key="17">
    <source>
        <dbReference type="RuleBase" id="RU003750"/>
    </source>
</evidence>
<dbReference type="eggNOG" id="KOG3240">
    <property type="taxonomic scope" value="Eukaryota"/>
</dbReference>